<feature type="transmembrane region" description="Helical" evidence="1">
    <location>
        <begin position="97"/>
        <end position="115"/>
    </location>
</feature>
<proteinExistence type="predicted"/>
<comment type="caution">
    <text evidence="2">The sequence shown here is derived from an EMBL/GenBank/DDBJ whole genome shotgun (WGS) entry which is preliminary data.</text>
</comment>
<dbReference type="EMBL" id="JAICCF010000001">
    <property type="protein sequence ID" value="MBW8683634.1"/>
    <property type="molecule type" value="Genomic_DNA"/>
</dbReference>
<evidence type="ECO:0000313" key="2">
    <source>
        <dbReference type="EMBL" id="MBW8683634.1"/>
    </source>
</evidence>
<organism evidence="2 3">
    <name type="scientific">Chitinophaga rhizophila</name>
    <dbReference type="NCBI Taxonomy" id="2866212"/>
    <lineage>
        <taxon>Bacteria</taxon>
        <taxon>Pseudomonadati</taxon>
        <taxon>Bacteroidota</taxon>
        <taxon>Chitinophagia</taxon>
        <taxon>Chitinophagales</taxon>
        <taxon>Chitinophagaceae</taxon>
        <taxon>Chitinophaga</taxon>
    </lineage>
</organism>
<dbReference type="Pfam" id="PF06170">
    <property type="entry name" value="DUF983"/>
    <property type="match status" value="1"/>
</dbReference>
<dbReference type="InterPro" id="IPR009325">
    <property type="entry name" value="DUF983"/>
</dbReference>
<evidence type="ECO:0000313" key="3">
    <source>
        <dbReference type="Proteomes" id="UP000812961"/>
    </source>
</evidence>
<keyword evidence="1" id="KW-0812">Transmembrane</keyword>
<evidence type="ECO:0000256" key="1">
    <source>
        <dbReference type="SAM" id="Phobius"/>
    </source>
</evidence>
<accession>A0ABS7G7L1</accession>
<keyword evidence="3" id="KW-1185">Reference proteome</keyword>
<dbReference type="RefSeq" id="WP_220248849.1">
    <property type="nucleotide sequence ID" value="NZ_JAICCF010000001.1"/>
</dbReference>
<name>A0ABS7G7L1_9BACT</name>
<feature type="transmembrane region" description="Helical" evidence="1">
    <location>
        <begin position="67"/>
        <end position="91"/>
    </location>
</feature>
<sequence length="142" mass="16454">MCAVKTEKKPNLLGSILTNRCPACRRGKLFKSDSAYNLKHFTEMNDHCQVCGEDFEREIGFYYGTGYVSYALTVAFSVATFIAWWVIIGFSLYDNRMFWWLGINAVLLLILQPPIMRVSRTIWLAFFVRYRSDFKDTHPSGV</sequence>
<reference evidence="2 3" key="1">
    <citation type="submission" date="2021-08" db="EMBL/GenBank/DDBJ databases">
        <title>The genome sequence of Chitinophaga sp. B61.</title>
        <authorList>
            <person name="Zhang X."/>
        </authorList>
    </citation>
    <scope>NUCLEOTIDE SEQUENCE [LARGE SCALE GENOMIC DNA]</scope>
    <source>
        <strain evidence="2 3">B61</strain>
    </source>
</reference>
<gene>
    <name evidence="2" type="ORF">K1Y79_04750</name>
</gene>
<protein>
    <submittedName>
        <fullName evidence="2">DUF983 domain-containing protein</fullName>
    </submittedName>
</protein>
<dbReference type="Proteomes" id="UP000812961">
    <property type="component" value="Unassembled WGS sequence"/>
</dbReference>
<keyword evidence="1" id="KW-1133">Transmembrane helix</keyword>
<keyword evidence="1" id="KW-0472">Membrane</keyword>